<protein>
    <submittedName>
        <fullName evidence="4">LPXTG-domain-containing protein cell wall anchor domain</fullName>
    </submittedName>
</protein>
<keyword evidence="2" id="KW-0812">Transmembrane</keyword>
<dbReference type="STRING" id="317735.RU98_GL000598"/>
<accession>R3U8Z1</accession>
<feature type="region of interest" description="Disordered" evidence="1">
    <location>
        <begin position="44"/>
        <end position="70"/>
    </location>
</feature>
<keyword evidence="3" id="KW-0732">Signal</keyword>
<feature type="signal peptide" evidence="3">
    <location>
        <begin position="1"/>
        <end position="29"/>
    </location>
</feature>
<name>R3U8Z1_9ENTE</name>
<evidence type="ECO:0000313" key="5">
    <source>
        <dbReference type="Proteomes" id="UP000013840"/>
    </source>
</evidence>
<dbReference type="PATRIC" id="fig|1158612.3.peg.609"/>
<organism evidence="4 5">
    <name type="scientific">Enterococcus caccae ATCC BAA-1240</name>
    <dbReference type="NCBI Taxonomy" id="1158612"/>
    <lineage>
        <taxon>Bacteria</taxon>
        <taxon>Bacillati</taxon>
        <taxon>Bacillota</taxon>
        <taxon>Bacilli</taxon>
        <taxon>Lactobacillales</taxon>
        <taxon>Enterococcaceae</taxon>
        <taxon>Enterococcus</taxon>
    </lineage>
</organism>
<dbReference type="AlphaFoldDB" id="R3U8Z1"/>
<feature type="transmembrane region" description="Helical" evidence="2">
    <location>
        <begin position="76"/>
        <end position="98"/>
    </location>
</feature>
<comment type="caution">
    <text evidence="4">The sequence shown here is derived from an EMBL/GenBank/DDBJ whole genome shotgun (WGS) entry which is preliminary data.</text>
</comment>
<dbReference type="Proteomes" id="UP000013840">
    <property type="component" value="Unassembled WGS sequence"/>
</dbReference>
<keyword evidence="2" id="KW-0472">Membrane</keyword>
<keyword evidence="2" id="KW-1133">Transmembrane helix</keyword>
<proteinExistence type="predicted"/>
<keyword evidence="5" id="KW-1185">Reference proteome</keyword>
<dbReference type="NCBIfam" id="TIGR01167">
    <property type="entry name" value="LPXTG_anchor"/>
    <property type="match status" value="1"/>
</dbReference>
<evidence type="ECO:0000256" key="3">
    <source>
        <dbReference type="SAM" id="SignalP"/>
    </source>
</evidence>
<evidence type="ECO:0000256" key="2">
    <source>
        <dbReference type="SAM" id="Phobius"/>
    </source>
</evidence>
<evidence type="ECO:0000256" key="1">
    <source>
        <dbReference type="SAM" id="MobiDB-lite"/>
    </source>
</evidence>
<evidence type="ECO:0000313" key="4">
    <source>
        <dbReference type="EMBL" id="EOL49938.1"/>
    </source>
</evidence>
<reference evidence="4 5" key="1">
    <citation type="submission" date="2013-02" db="EMBL/GenBank/DDBJ databases">
        <title>The Genome Sequence of Enterococcus caccae BAA-1240.</title>
        <authorList>
            <consortium name="The Broad Institute Genome Sequencing Platform"/>
            <consortium name="The Broad Institute Genome Sequencing Center for Infectious Disease"/>
            <person name="Earl A.M."/>
            <person name="Gilmore M.S."/>
            <person name="Lebreton F."/>
            <person name="Walker B."/>
            <person name="Young S.K."/>
            <person name="Zeng Q."/>
            <person name="Gargeya S."/>
            <person name="Fitzgerald M."/>
            <person name="Haas B."/>
            <person name="Abouelleil A."/>
            <person name="Alvarado L."/>
            <person name="Arachchi H.M."/>
            <person name="Berlin A.M."/>
            <person name="Chapman S.B."/>
            <person name="Dewar J."/>
            <person name="Goldberg J."/>
            <person name="Griggs A."/>
            <person name="Gujja S."/>
            <person name="Hansen M."/>
            <person name="Howarth C."/>
            <person name="Imamovic A."/>
            <person name="Larimer J."/>
            <person name="McCowan C."/>
            <person name="Murphy C."/>
            <person name="Neiman D."/>
            <person name="Pearson M."/>
            <person name="Priest M."/>
            <person name="Roberts A."/>
            <person name="Saif S."/>
            <person name="Shea T."/>
            <person name="Sisk P."/>
            <person name="Sykes S."/>
            <person name="Wortman J."/>
            <person name="Nusbaum C."/>
            <person name="Birren B."/>
        </authorList>
    </citation>
    <scope>NUCLEOTIDE SEQUENCE [LARGE SCALE GENOMIC DNA]</scope>
    <source>
        <strain evidence="4 5">ATCC BAA-1240</strain>
    </source>
</reference>
<dbReference type="EMBL" id="AJAU01000007">
    <property type="protein sequence ID" value="EOL49938.1"/>
    <property type="molecule type" value="Genomic_DNA"/>
</dbReference>
<gene>
    <name evidence="4" type="ORF">UC7_00603</name>
</gene>
<dbReference type="RefSeq" id="WP_010770786.1">
    <property type="nucleotide sequence ID" value="NZ_KB946332.1"/>
</dbReference>
<sequence length="109" mass="12001">MKENNVTRFIISSLLLLFLVMINGRVAFAQEGAEVPTKGEIVLFDDETSSSSQPPPSSSSENVTKPKGRFPSTGELVKYGVSIGGSLLLLLVIFLYLLRKRDRNKGKEQ</sequence>
<feature type="chain" id="PRO_5004369595" evidence="3">
    <location>
        <begin position="30"/>
        <end position="109"/>
    </location>
</feature>